<gene>
    <name evidence="2" type="ORF">Q9R02_07045</name>
</gene>
<evidence type="ECO:0000256" key="1">
    <source>
        <dbReference type="SAM" id="MobiDB-lite"/>
    </source>
</evidence>
<protein>
    <recommendedName>
        <fullName evidence="4">CopG family transcriptional regulator</fullName>
    </recommendedName>
</protein>
<evidence type="ECO:0000313" key="2">
    <source>
        <dbReference type="EMBL" id="MDP5226902.1"/>
    </source>
</evidence>
<proteinExistence type="predicted"/>
<sequence length="85" mass="9361">MKQLSAKQYAPLAENEQQAFRTEARKRGIGSGLLARALLLDGLDRLGEPAVERRIDDEKAATKDRIREGARAAAQQRWAGDEGAK</sequence>
<evidence type="ECO:0008006" key="4">
    <source>
        <dbReference type="Google" id="ProtNLM"/>
    </source>
</evidence>
<dbReference type="RefSeq" id="WP_305995948.1">
    <property type="nucleotide sequence ID" value="NZ_JAVALS010000003.1"/>
</dbReference>
<comment type="caution">
    <text evidence="2">The sequence shown here is derived from an EMBL/GenBank/DDBJ whole genome shotgun (WGS) entry which is preliminary data.</text>
</comment>
<dbReference type="EMBL" id="JAVALS010000003">
    <property type="protein sequence ID" value="MDP5226902.1"/>
    <property type="molecule type" value="Genomic_DNA"/>
</dbReference>
<name>A0ABT9IMU4_9MICC</name>
<feature type="region of interest" description="Disordered" evidence="1">
    <location>
        <begin position="62"/>
        <end position="85"/>
    </location>
</feature>
<evidence type="ECO:0000313" key="3">
    <source>
        <dbReference type="Proteomes" id="UP001232725"/>
    </source>
</evidence>
<keyword evidence="3" id="KW-1185">Reference proteome</keyword>
<accession>A0ABT9IMU4</accession>
<organism evidence="2 3">
    <name type="scientific">Arthrobacter horti</name>
    <dbReference type="NCBI Taxonomy" id="3068273"/>
    <lineage>
        <taxon>Bacteria</taxon>
        <taxon>Bacillati</taxon>
        <taxon>Actinomycetota</taxon>
        <taxon>Actinomycetes</taxon>
        <taxon>Micrococcales</taxon>
        <taxon>Micrococcaceae</taxon>
        <taxon>Arthrobacter</taxon>
    </lineage>
</organism>
<dbReference type="Proteomes" id="UP001232725">
    <property type="component" value="Unassembled WGS sequence"/>
</dbReference>
<reference evidence="2 3" key="1">
    <citation type="submission" date="2023-08" db="EMBL/GenBank/DDBJ databases">
        <title>Arthrobacter horti sp. nov., isolated from forest soil.</title>
        <authorList>
            <person name="Park M."/>
        </authorList>
    </citation>
    <scope>NUCLEOTIDE SEQUENCE [LARGE SCALE GENOMIC DNA]</scope>
    <source>
        <strain evidence="2 3">YJM1</strain>
    </source>
</reference>